<reference evidence="3 4" key="1">
    <citation type="journal article" date="2015" name="Nature">
        <title>rRNA introns, odd ribosomes, and small enigmatic genomes across a large radiation of phyla.</title>
        <authorList>
            <person name="Brown C.T."/>
            <person name="Hug L.A."/>
            <person name="Thomas B.C."/>
            <person name="Sharon I."/>
            <person name="Castelle C.J."/>
            <person name="Singh A."/>
            <person name="Wilkins M.J."/>
            <person name="Williams K.H."/>
            <person name="Banfield J.F."/>
        </authorList>
    </citation>
    <scope>NUCLEOTIDE SEQUENCE [LARGE SCALE GENOMIC DNA]</scope>
</reference>
<dbReference type="CDD" id="cd06587">
    <property type="entry name" value="VOC"/>
    <property type="match status" value="1"/>
</dbReference>
<keyword evidence="3" id="KW-0560">Oxidoreductase</keyword>
<dbReference type="InterPro" id="IPR037523">
    <property type="entry name" value="VOC_core"/>
</dbReference>
<feature type="domain" description="VOC" evidence="2">
    <location>
        <begin position="2"/>
        <end position="123"/>
    </location>
</feature>
<keyword evidence="1" id="KW-0479">Metal-binding</keyword>
<dbReference type="InterPro" id="IPR004360">
    <property type="entry name" value="Glyas_Fos-R_dOase_dom"/>
</dbReference>
<evidence type="ECO:0000313" key="3">
    <source>
        <dbReference type="EMBL" id="KKR42670.1"/>
    </source>
</evidence>
<dbReference type="GO" id="GO:0051213">
    <property type="term" value="F:dioxygenase activity"/>
    <property type="evidence" value="ECO:0007669"/>
    <property type="project" value="UniProtKB-KW"/>
</dbReference>
<dbReference type="Proteomes" id="UP000034881">
    <property type="component" value="Unassembled WGS sequence"/>
</dbReference>
<dbReference type="AlphaFoldDB" id="A0A0G0T6C6"/>
<comment type="caution">
    <text evidence="3">The sequence shown here is derived from an EMBL/GenBank/DDBJ whole genome shotgun (WGS) entry which is preliminary data.</text>
</comment>
<dbReference type="PANTHER" id="PTHR43048">
    <property type="entry name" value="METHYLMALONYL-COA EPIMERASE"/>
    <property type="match status" value="1"/>
</dbReference>
<name>A0A0G0T6C6_9BACT</name>
<protein>
    <submittedName>
        <fullName evidence="3">Glyoxalase/bleomycin resistance protein/dioxygenase</fullName>
    </submittedName>
</protein>
<dbReference type="Pfam" id="PF00903">
    <property type="entry name" value="Glyoxalase"/>
    <property type="match status" value="1"/>
</dbReference>
<sequence>MKIEHLALMMKDPVAAAKWYSDNLRFTVIKQMNISPFAHFIADHPKKILLEIFRLPDKIVPDYRSLDPVIMHLGFSVLDIETTYQKLVSAGAEVVSEISVSENGDKMAMLRDPWGLPIQLIKRGMSLV</sequence>
<dbReference type="PANTHER" id="PTHR43048:SF3">
    <property type="entry name" value="METHYLMALONYL-COA EPIMERASE, MITOCHONDRIAL"/>
    <property type="match status" value="1"/>
</dbReference>
<dbReference type="InterPro" id="IPR051785">
    <property type="entry name" value="MMCE/EMCE_epimerase"/>
</dbReference>
<evidence type="ECO:0000256" key="1">
    <source>
        <dbReference type="ARBA" id="ARBA00022723"/>
    </source>
</evidence>
<dbReference type="GO" id="GO:0004493">
    <property type="term" value="F:methylmalonyl-CoA epimerase activity"/>
    <property type="evidence" value="ECO:0007669"/>
    <property type="project" value="TreeGrafter"/>
</dbReference>
<dbReference type="GO" id="GO:0046491">
    <property type="term" value="P:L-methylmalonyl-CoA metabolic process"/>
    <property type="evidence" value="ECO:0007669"/>
    <property type="project" value="TreeGrafter"/>
</dbReference>
<gene>
    <name evidence="3" type="ORF">UT77_C0001G0121</name>
</gene>
<dbReference type="InterPro" id="IPR029068">
    <property type="entry name" value="Glyas_Bleomycin-R_OHBP_Dase"/>
</dbReference>
<dbReference type="SUPFAM" id="SSF54593">
    <property type="entry name" value="Glyoxalase/Bleomycin resistance protein/Dihydroxybiphenyl dioxygenase"/>
    <property type="match status" value="1"/>
</dbReference>
<evidence type="ECO:0000259" key="2">
    <source>
        <dbReference type="PROSITE" id="PS51819"/>
    </source>
</evidence>
<dbReference type="EMBL" id="LBYB01000001">
    <property type="protein sequence ID" value="KKR42670.1"/>
    <property type="molecule type" value="Genomic_DNA"/>
</dbReference>
<dbReference type="PROSITE" id="PS51819">
    <property type="entry name" value="VOC"/>
    <property type="match status" value="1"/>
</dbReference>
<dbReference type="Gene3D" id="3.10.180.10">
    <property type="entry name" value="2,3-Dihydroxybiphenyl 1,2-Dioxygenase, domain 1"/>
    <property type="match status" value="1"/>
</dbReference>
<accession>A0A0G0T6C6</accession>
<proteinExistence type="predicted"/>
<keyword evidence="3" id="KW-0223">Dioxygenase</keyword>
<organism evidence="3 4">
    <name type="scientific">Candidatus Daviesbacteria bacterium GW2011_GWC2_40_12</name>
    <dbReference type="NCBI Taxonomy" id="1618431"/>
    <lineage>
        <taxon>Bacteria</taxon>
        <taxon>Candidatus Daviesiibacteriota</taxon>
    </lineage>
</organism>
<evidence type="ECO:0000313" key="4">
    <source>
        <dbReference type="Proteomes" id="UP000034881"/>
    </source>
</evidence>
<dbReference type="GO" id="GO:0046872">
    <property type="term" value="F:metal ion binding"/>
    <property type="evidence" value="ECO:0007669"/>
    <property type="project" value="UniProtKB-KW"/>
</dbReference>